<gene>
    <name evidence="2" type="ORF">CCACVL1_29225</name>
</gene>
<sequence length="23" mass="2777">MDRSLSLHRRKQVKKPIKEARLS</sequence>
<dbReference type="Proteomes" id="UP000188268">
    <property type="component" value="Unassembled WGS sequence"/>
</dbReference>
<organism evidence="2 3">
    <name type="scientific">Corchorus capsularis</name>
    <name type="common">Jute</name>
    <dbReference type="NCBI Taxonomy" id="210143"/>
    <lineage>
        <taxon>Eukaryota</taxon>
        <taxon>Viridiplantae</taxon>
        <taxon>Streptophyta</taxon>
        <taxon>Embryophyta</taxon>
        <taxon>Tracheophyta</taxon>
        <taxon>Spermatophyta</taxon>
        <taxon>Magnoliopsida</taxon>
        <taxon>eudicotyledons</taxon>
        <taxon>Gunneridae</taxon>
        <taxon>Pentapetalae</taxon>
        <taxon>rosids</taxon>
        <taxon>malvids</taxon>
        <taxon>Malvales</taxon>
        <taxon>Malvaceae</taxon>
        <taxon>Grewioideae</taxon>
        <taxon>Apeibeae</taxon>
        <taxon>Corchorus</taxon>
    </lineage>
</organism>
<feature type="compositionally biased region" description="Basic residues" evidence="1">
    <location>
        <begin position="1"/>
        <end position="15"/>
    </location>
</feature>
<accession>A0A1R3G2W6</accession>
<evidence type="ECO:0000313" key="2">
    <source>
        <dbReference type="EMBL" id="OMO52413.1"/>
    </source>
</evidence>
<evidence type="ECO:0000256" key="1">
    <source>
        <dbReference type="SAM" id="MobiDB-lite"/>
    </source>
</evidence>
<name>A0A1R3G2W6_COCAP</name>
<dbReference type="EMBL" id="AWWV01015517">
    <property type="protein sequence ID" value="OMO52413.1"/>
    <property type="molecule type" value="Genomic_DNA"/>
</dbReference>
<dbReference type="Gramene" id="OMO52413">
    <property type="protein sequence ID" value="OMO52413"/>
    <property type="gene ID" value="CCACVL1_29225"/>
</dbReference>
<feature type="region of interest" description="Disordered" evidence="1">
    <location>
        <begin position="1"/>
        <end position="23"/>
    </location>
</feature>
<keyword evidence="3" id="KW-1185">Reference proteome</keyword>
<comment type="caution">
    <text evidence="2">The sequence shown here is derived from an EMBL/GenBank/DDBJ whole genome shotgun (WGS) entry which is preliminary data.</text>
</comment>
<evidence type="ECO:0000313" key="3">
    <source>
        <dbReference type="Proteomes" id="UP000188268"/>
    </source>
</evidence>
<dbReference type="AlphaFoldDB" id="A0A1R3G2W6"/>
<protein>
    <submittedName>
        <fullName evidence="2">Uncharacterized protein</fullName>
    </submittedName>
</protein>
<proteinExistence type="predicted"/>
<reference evidence="2 3" key="1">
    <citation type="submission" date="2013-09" db="EMBL/GenBank/DDBJ databases">
        <title>Corchorus capsularis genome sequencing.</title>
        <authorList>
            <person name="Alam M."/>
            <person name="Haque M.S."/>
            <person name="Islam M.S."/>
            <person name="Emdad E.M."/>
            <person name="Islam M.M."/>
            <person name="Ahmed B."/>
            <person name="Halim A."/>
            <person name="Hossen Q.M.M."/>
            <person name="Hossain M.Z."/>
            <person name="Ahmed R."/>
            <person name="Khan M.M."/>
            <person name="Islam R."/>
            <person name="Rashid M.M."/>
            <person name="Khan S.A."/>
            <person name="Rahman M.S."/>
            <person name="Alam M."/>
        </authorList>
    </citation>
    <scope>NUCLEOTIDE SEQUENCE [LARGE SCALE GENOMIC DNA]</scope>
    <source>
        <strain evidence="3">cv. CVL-1</strain>
        <tissue evidence="2">Whole seedling</tissue>
    </source>
</reference>